<evidence type="ECO:0000313" key="3">
    <source>
        <dbReference type="Proteomes" id="UP000050816"/>
    </source>
</evidence>
<dbReference type="EMBL" id="AZFK01000032">
    <property type="protein sequence ID" value="KRL90241.1"/>
    <property type="molecule type" value="Genomic_DNA"/>
</dbReference>
<dbReference type="RefSeq" id="WP_019205087.1">
    <property type="nucleotide sequence ID" value="NZ_AZFK01000032.1"/>
</dbReference>
<dbReference type="GO" id="GO:0017057">
    <property type="term" value="F:6-phosphogluconolactonase activity"/>
    <property type="evidence" value="ECO:0007669"/>
    <property type="project" value="TreeGrafter"/>
</dbReference>
<dbReference type="InterPro" id="IPR050282">
    <property type="entry name" value="Cycloisomerase_2"/>
</dbReference>
<proteinExistence type="inferred from homology"/>
<dbReference type="GeneID" id="82932897"/>
<dbReference type="AlphaFoldDB" id="A0A0R1UA94"/>
<dbReference type="PANTHER" id="PTHR30344:SF1">
    <property type="entry name" value="6-PHOSPHOGLUCONOLACTONASE"/>
    <property type="match status" value="1"/>
</dbReference>
<reference evidence="2 3" key="1">
    <citation type="journal article" date="2015" name="Genome Announc.">
        <title>Expanding the biotechnology potential of lactobacilli through comparative genomics of 213 strains and associated genera.</title>
        <authorList>
            <person name="Sun Z."/>
            <person name="Harris H.M."/>
            <person name="McCann A."/>
            <person name="Guo C."/>
            <person name="Argimon S."/>
            <person name="Zhang W."/>
            <person name="Yang X."/>
            <person name="Jeffery I.B."/>
            <person name="Cooney J.C."/>
            <person name="Kagawa T.F."/>
            <person name="Liu W."/>
            <person name="Song Y."/>
            <person name="Salvetti E."/>
            <person name="Wrobel A."/>
            <person name="Rasinkangas P."/>
            <person name="Parkhill J."/>
            <person name="Rea M.C."/>
            <person name="O'Sullivan O."/>
            <person name="Ritari J."/>
            <person name="Douillard F.P."/>
            <person name="Paul Ross R."/>
            <person name="Yang R."/>
            <person name="Briner A.E."/>
            <person name="Felis G.E."/>
            <person name="de Vos W.M."/>
            <person name="Barrangou R."/>
            <person name="Klaenhammer T.R."/>
            <person name="Caufield P.W."/>
            <person name="Cui Y."/>
            <person name="Zhang H."/>
            <person name="O'Toole P.W."/>
        </authorList>
    </citation>
    <scope>NUCLEOTIDE SEQUENCE [LARGE SCALE GENOMIC DNA]</scope>
    <source>
        <strain evidence="2 3">DSM 15946</strain>
    </source>
</reference>
<protein>
    <submittedName>
        <fullName evidence="2">6-phosphogluconolactonase</fullName>
    </submittedName>
</protein>
<comment type="similarity">
    <text evidence="1">Belongs to the cycloisomerase 2 family.</text>
</comment>
<organism evidence="2 3">
    <name type="scientific">Limosilactobacillus ingluviei DSM 15946</name>
    <dbReference type="NCBI Taxonomy" id="1423760"/>
    <lineage>
        <taxon>Bacteria</taxon>
        <taxon>Bacillati</taxon>
        <taxon>Bacillota</taxon>
        <taxon>Bacilli</taxon>
        <taxon>Lactobacillales</taxon>
        <taxon>Lactobacillaceae</taxon>
        <taxon>Limosilactobacillus</taxon>
    </lineage>
</organism>
<dbReference type="GO" id="GO:0005829">
    <property type="term" value="C:cytosol"/>
    <property type="evidence" value="ECO:0007669"/>
    <property type="project" value="TreeGrafter"/>
</dbReference>
<gene>
    <name evidence="2" type="ORF">FC43_GL001410</name>
</gene>
<dbReference type="InterPro" id="IPR011048">
    <property type="entry name" value="Haem_d1_sf"/>
</dbReference>
<accession>A0A0R1UA94</accession>
<evidence type="ECO:0000313" key="2">
    <source>
        <dbReference type="EMBL" id="KRL90241.1"/>
    </source>
</evidence>
<dbReference type="PANTHER" id="PTHR30344">
    <property type="entry name" value="6-PHOSPHOGLUCONOLACTONASE-RELATED"/>
    <property type="match status" value="1"/>
</dbReference>
<name>A0A0R1UA94_9LACO</name>
<dbReference type="Gene3D" id="2.130.10.10">
    <property type="entry name" value="YVTN repeat-like/Quinoprotein amine dehydrogenase"/>
    <property type="match status" value="1"/>
</dbReference>
<sequence>MTEKFMIGTYTSHTSQGIYGVTLDPATQQLSASWLVAESGKPSYLQVANDRAFAVYQADGQGGIASYALTNDHATRLAQALAAGSPPAYVGFDATRQLLFVANYHTGLISVYRVAADGQLTLADQVQHEGATGPAPEQDAPHPHYADLTPDGRLVVCDLGMDLVVVYDLSTEGKLTAKSRYQSEAGFGSRHLVFAPNGKFAYLLGELSSQLEVLQYDAATGAFAHVQTIKTIPADWTAHNGAAAIHISQDGQFIYTSNRGENTIAVFAVQADGTVNHIQSITTAGDFPRDFELSQDESYLIAANQNTNNLTLYARDAASGQLTLLQQDVACPEPVCIKRW</sequence>
<dbReference type="Proteomes" id="UP000050816">
    <property type="component" value="Unassembled WGS sequence"/>
</dbReference>
<dbReference type="PATRIC" id="fig|1423760.3.peg.1478"/>
<dbReference type="SUPFAM" id="SSF51004">
    <property type="entry name" value="C-terminal (heme d1) domain of cytochrome cd1-nitrite reductase"/>
    <property type="match status" value="1"/>
</dbReference>
<dbReference type="InterPro" id="IPR015943">
    <property type="entry name" value="WD40/YVTN_repeat-like_dom_sf"/>
</dbReference>
<comment type="caution">
    <text evidence="2">The sequence shown here is derived from an EMBL/GenBank/DDBJ whole genome shotgun (WGS) entry which is preliminary data.</text>
</comment>
<dbReference type="InterPro" id="IPR019405">
    <property type="entry name" value="Lactonase_7-beta_prop"/>
</dbReference>
<dbReference type="Pfam" id="PF10282">
    <property type="entry name" value="Lactonase"/>
    <property type="match status" value="1"/>
</dbReference>
<evidence type="ECO:0000256" key="1">
    <source>
        <dbReference type="ARBA" id="ARBA00005564"/>
    </source>
</evidence>